<evidence type="ECO:0000313" key="3">
    <source>
        <dbReference type="EMBL" id="TDM02581.1"/>
    </source>
</evidence>
<dbReference type="OrthoDB" id="2411228at2"/>
<gene>
    <name evidence="3" type="ORF">ERX37_00350</name>
</gene>
<dbReference type="EMBL" id="SCWE01000001">
    <property type="protein sequence ID" value="TDM02581.1"/>
    <property type="molecule type" value="Genomic_DNA"/>
</dbReference>
<reference evidence="3 4" key="1">
    <citation type="submission" date="2019-01" db="EMBL/GenBank/DDBJ databases">
        <title>Draft genome sequences of the type strains of six Macrococcus species.</title>
        <authorList>
            <person name="Mazhar S."/>
            <person name="Altermann E."/>
            <person name="Hill C."/>
            <person name="Mcauliffe O."/>
        </authorList>
    </citation>
    <scope>NUCLEOTIDE SEQUENCE [LARGE SCALE GENOMIC DNA]</scope>
    <source>
        <strain evidence="3 4">CCM4809</strain>
    </source>
</reference>
<comment type="caution">
    <text evidence="3">The sequence shown here is derived from an EMBL/GenBank/DDBJ whole genome shotgun (WGS) entry which is preliminary data.</text>
</comment>
<dbReference type="PANTHER" id="PTHR35792:SF3">
    <property type="entry name" value="IG HYPOTHETICAL 17707"/>
    <property type="match status" value="1"/>
</dbReference>
<dbReference type="RefSeq" id="WP_133428670.1">
    <property type="nucleotide sequence ID" value="NZ_BMCC01000002.1"/>
</dbReference>
<accession>A0A4R6BLJ9</accession>
<evidence type="ECO:0000313" key="4">
    <source>
        <dbReference type="Proteomes" id="UP000295328"/>
    </source>
</evidence>
<keyword evidence="1" id="KW-0175">Coiled coil</keyword>
<dbReference type="InterPro" id="IPR052928">
    <property type="entry name" value="Desiccation-related_membrane"/>
</dbReference>
<evidence type="ECO:0000256" key="2">
    <source>
        <dbReference type="SAM" id="SignalP"/>
    </source>
</evidence>
<organism evidence="3 4">
    <name type="scientific">Macrococcus hajekii</name>
    <dbReference type="NCBI Taxonomy" id="198482"/>
    <lineage>
        <taxon>Bacteria</taxon>
        <taxon>Bacillati</taxon>
        <taxon>Bacillota</taxon>
        <taxon>Bacilli</taxon>
        <taxon>Bacillales</taxon>
        <taxon>Staphylococcaceae</taxon>
        <taxon>Macrococcus</taxon>
    </lineage>
</organism>
<dbReference type="Pfam" id="PF12732">
    <property type="entry name" value="YtxH"/>
    <property type="match status" value="1"/>
</dbReference>
<feature type="coiled-coil region" evidence="1">
    <location>
        <begin position="47"/>
        <end position="114"/>
    </location>
</feature>
<dbReference type="PANTHER" id="PTHR35792">
    <property type="entry name" value="GENERAL STRESS PROTEIN"/>
    <property type="match status" value="1"/>
</dbReference>
<keyword evidence="4" id="KW-1185">Reference proteome</keyword>
<feature type="signal peptide" evidence="2">
    <location>
        <begin position="1"/>
        <end position="21"/>
    </location>
</feature>
<dbReference type="AlphaFoldDB" id="A0A4R6BLJ9"/>
<dbReference type="Proteomes" id="UP000295328">
    <property type="component" value="Unassembled WGS sequence"/>
</dbReference>
<keyword evidence="2" id="KW-0732">Signal</keyword>
<evidence type="ECO:0000256" key="1">
    <source>
        <dbReference type="SAM" id="Coils"/>
    </source>
</evidence>
<protein>
    <submittedName>
        <fullName evidence="3">YtxH domain-containing protein</fullName>
    </submittedName>
</protein>
<dbReference type="InterPro" id="IPR024623">
    <property type="entry name" value="YtxH"/>
</dbReference>
<sequence length="117" mass="12826">MKISHIAAGFAVGTIAGAATALMNAAKPGTEMQRNFVANSTDVKAQANQLKTEVADLKNYAMQTKEESQKLIKELGTEVKEMIANYKTDIDPNVKHLKSNIENVKNRADEVKETFSK</sequence>
<dbReference type="Gene3D" id="1.20.5.1700">
    <property type="match status" value="1"/>
</dbReference>
<feature type="chain" id="PRO_5038950868" evidence="2">
    <location>
        <begin position="22"/>
        <end position="117"/>
    </location>
</feature>
<proteinExistence type="predicted"/>
<name>A0A4R6BLJ9_9STAP</name>